<evidence type="ECO:0000256" key="1">
    <source>
        <dbReference type="ARBA" id="ARBA00000870"/>
    </source>
</evidence>
<dbReference type="GO" id="GO:0008270">
    <property type="term" value="F:zinc ion binding"/>
    <property type="evidence" value="ECO:0007669"/>
    <property type="project" value="InterPro"/>
</dbReference>
<evidence type="ECO:0000259" key="12">
    <source>
        <dbReference type="Pfam" id="PF07687"/>
    </source>
</evidence>
<feature type="binding site" evidence="11">
    <location>
        <position position="147"/>
    </location>
    <ligand>
        <name>Zn(2+)</name>
        <dbReference type="ChEBI" id="CHEBI:29105"/>
        <label>2</label>
    </ligand>
</feature>
<name>A0A9D2SCL6_9FIRM</name>
<proteinExistence type="inferred from homology"/>
<comment type="cofactor">
    <cofactor evidence="11">
        <name>Zn(2+)</name>
        <dbReference type="ChEBI" id="CHEBI:29105"/>
    </cofactor>
    <text evidence="11">Binds 2 Zn(2+) ions per subunit.</text>
</comment>
<dbReference type="InterPro" id="IPR036264">
    <property type="entry name" value="Bact_exopeptidase_dim_dom"/>
</dbReference>
<reference evidence="13" key="2">
    <citation type="submission" date="2021-04" db="EMBL/GenBank/DDBJ databases">
        <authorList>
            <person name="Gilroy R."/>
        </authorList>
    </citation>
    <scope>NUCLEOTIDE SEQUENCE</scope>
    <source>
        <strain evidence="13">USAMLcec3-2134</strain>
    </source>
</reference>
<dbReference type="SUPFAM" id="SSF55031">
    <property type="entry name" value="Bacterial exopeptidase dimerisation domain"/>
    <property type="match status" value="1"/>
</dbReference>
<evidence type="ECO:0000256" key="7">
    <source>
        <dbReference type="ARBA" id="ARBA00022833"/>
    </source>
</evidence>
<evidence type="ECO:0000256" key="2">
    <source>
        <dbReference type="ARBA" id="ARBA00009692"/>
    </source>
</evidence>
<dbReference type="NCBIfam" id="NF003976">
    <property type="entry name" value="PRK05469.1"/>
    <property type="match status" value="1"/>
</dbReference>
<dbReference type="NCBIfam" id="NF009920">
    <property type="entry name" value="PRK13381.1"/>
    <property type="match status" value="1"/>
</dbReference>
<comment type="similarity">
    <text evidence="2">Belongs to the peptidase M20B family.</text>
</comment>
<feature type="binding site" evidence="11">
    <location>
        <position position="182"/>
    </location>
    <ligand>
        <name>Zn(2+)</name>
        <dbReference type="ChEBI" id="CHEBI:29105"/>
        <label>2</label>
    </ligand>
</feature>
<evidence type="ECO:0000313" key="13">
    <source>
        <dbReference type="EMBL" id="HJB90186.1"/>
    </source>
</evidence>
<keyword evidence="3 13" id="KW-0031">Aminopeptidase</keyword>
<dbReference type="NCBIfam" id="TIGR01882">
    <property type="entry name" value="peptidase-T"/>
    <property type="match status" value="1"/>
</dbReference>
<evidence type="ECO:0000313" key="14">
    <source>
        <dbReference type="Proteomes" id="UP000886883"/>
    </source>
</evidence>
<dbReference type="PROSITE" id="PS00758">
    <property type="entry name" value="ARGE_DAPE_CPG2_1"/>
    <property type="match status" value="1"/>
</dbReference>
<dbReference type="Pfam" id="PF01546">
    <property type="entry name" value="Peptidase_M20"/>
    <property type="match status" value="1"/>
</dbReference>
<evidence type="ECO:0000256" key="6">
    <source>
        <dbReference type="ARBA" id="ARBA00022801"/>
    </source>
</evidence>
<evidence type="ECO:0000256" key="4">
    <source>
        <dbReference type="ARBA" id="ARBA00022670"/>
    </source>
</evidence>
<dbReference type="Pfam" id="PF07687">
    <property type="entry name" value="M20_dimer"/>
    <property type="match status" value="1"/>
</dbReference>
<dbReference type="InterPro" id="IPR002933">
    <property type="entry name" value="Peptidase_M20"/>
</dbReference>
<feature type="domain" description="Peptidase M20 dimerisation" evidence="12">
    <location>
        <begin position="213"/>
        <end position="313"/>
    </location>
</feature>
<keyword evidence="5 11" id="KW-0479">Metal-binding</keyword>
<evidence type="ECO:0000256" key="3">
    <source>
        <dbReference type="ARBA" id="ARBA00022438"/>
    </source>
</evidence>
<dbReference type="GO" id="GO:0006508">
    <property type="term" value="P:proteolysis"/>
    <property type="evidence" value="ECO:0007669"/>
    <property type="project" value="UniProtKB-UniRule"/>
</dbReference>
<dbReference type="EMBL" id="DWXE01000006">
    <property type="protein sequence ID" value="HJB90186.1"/>
    <property type="molecule type" value="Genomic_DNA"/>
</dbReference>
<accession>A0A9D2SCL6</accession>
<dbReference type="PIRSF" id="PIRSF037215">
    <property type="entry name" value="Peptidase_M20B"/>
    <property type="match status" value="1"/>
</dbReference>
<feature type="active site" evidence="10">
    <location>
        <position position="87"/>
    </location>
</feature>
<dbReference type="PANTHER" id="PTHR42994:SF1">
    <property type="entry name" value="PEPTIDASE T"/>
    <property type="match status" value="1"/>
</dbReference>
<dbReference type="InterPro" id="IPR001261">
    <property type="entry name" value="ArgE/DapE_CS"/>
</dbReference>
<feature type="binding site" evidence="11">
    <location>
        <position position="387"/>
    </location>
    <ligand>
        <name>Zn(2+)</name>
        <dbReference type="ChEBI" id="CHEBI:29105"/>
        <label>2</label>
    </ligand>
</feature>
<dbReference type="Gene3D" id="3.30.70.360">
    <property type="match status" value="1"/>
</dbReference>
<dbReference type="PROSITE" id="PS00759">
    <property type="entry name" value="ARGE_DAPE_CPG2_2"/>
    <property type="match status" value="1"/>
</dbReference>
<keyword evidence="6 13" id="KW-0378">Hydrolase</keyword>
<sequence>MEFESSNVIQRFLRYVKIDTQSMDGQDRCPSTEKQKDLAALLADELSRMGARDVRFDRESCYVYATIPSSLPEGKTAPVLGFIAHMDTSPAVSGKDVSPRIVKYEGGDIPLNDREGIVLSAAENPELSDYVGKHLIVTDGTTLLGADDKAGVAEIMAMAEYFLTHSDEEHGEIRIGFTPDEEVGQGVDRFDVEGFGADFAYTVDGGPLGELEYENFNAASARLTVNGYSVHPGSAKNKMRNAILLAQEFQSLLPACESPEATEGYEGFYHPDSISGSVEQVVVDYIIRDHDREKFEQKKAWFETCAAFLNEKYRKPVFDVRIEDSYYNMKEKILPENAHLIENAVSAMEMAGVTPKISPIRGGTDGARLSFLGLPCPNLCTGGANFHGRFEYACAESMETCVEILKNIAGIYAKTEKA</sequence>
<feature type="active site" description="Proton acceptor" evidence="10">
    <location>
        <position position="181"/>
    </location>
</feature>
<dbReference type="GO" id="GO:0005829">
    <property type="term" value="C:cytosol"/>
    <property type="evidence" value="ECO:0007669"/>
    <property type="project" value="TreeGrafter"/>
</dbReference>
<evidence type="ECO:0000256" key="5">
    <source>
        <dbReference type="ARBA" id="ARBA00022723"/>
    </source>
</evidence>
<feature type="binding site" evidence="11">
    <location>
        <position position="147"/>
    </location>
    <ligand>
        <name>Zn(2+)</name>
        <dbReference type="ChEBI" id="CHEBI:29105"/>
        <label>1</label>
    </ligand>
</feature>
<dbReference type="GO" id="GO:0008237">
    <property type="term" value="F:metallopeptidase activity"/>
    <property type="evidence" value="ECO:0007669"/>
    <property type="project" value="UniProtKB-KW"/>
</dbReference>
<reference evidence="13" key="1">
    <citation type="journal article" date="2021" name="PeerJ">
        <title>Extensive microbial diversity within the chicken gut microbiome revealed by metagenomics and culture.</title>
        <authorList>
            <person name="Gilroy R."/>
            <person name="Ravi A."/>
            <person name="Getino M."/>
            <person name="Pursley I."/>
            <person name="Horton D.L."/>
            <person name="Alikhan N.F."/>
            <person name="Baker D."/>
            <person name="Gharbi K."/>
            <person name="Hall N."/>
            <person name="Watson M."/>
            <person name="Adriaenssens E.M."/>
            <person name="Foster-Nyarko E."/>
            <person name="Jarju S."/>
            <person name="Secka A."/>
            <person name="Antonio M."/>
            <person name="Oren A."/>
            <person name="Chaudhuri R.R."/>
            <person name="La Ragione R."/>
            <person name="Hildebrand F."/>
            <person name="Pallen M.J."/>
        </authorList>
    </citation>
    <scope>NUCLEOTIDE SEQUENCE</scope>
    <source>
        <strain evidence="13">USAMLcec3-2134</strain>
    </source>
</reference>
<organism evidence="13 14">
    <name type="scientific">Candidatus Eisenbergiella merdigallinarum</name>
    <dbReference type="NCBI Taxonomy" id="2838552"/>
    <lineage>
        <taxon>Bacteria</taxon>
        <taxon>Bacillati</taxon>
        <taxon>Bacillota</taxon>
        <taxon>Clostridia</taxon>
        <taxon>Lachnospirales</taxon>
        <taxon>Lachnospiraceae</taxon>
        <taxon>Eisenbergiella</taxon>
    </lineage>
</organism>
<comment type="caution">
    <text evidence="13">The sequence shown here is derived from an EMBL/GenBank/DDBJ whole genome shotgun (WGS) entry which is preliminary data.</text>
</comment>
<dbReference type="Gene3D" id="3.40.630.10">
    <property type="entry name" value="Zn peptidases"/>
    <property type="match status" value="1"/>
</dbReference>
<protein>
    <recommendedName>
        <fullName evidence="9">Peptidase T</fullName>
        <ecNumber evidence="9">3.4.11.4</ecNumber>
    </recommendedName>
</protein>
<dbReference type="GO" id="GO:0045148">
    <property type="term" value="F:tripeptide aminopeptidase activity"/>
    <property type="evidence" value="ECO:0007669"/>
    <property type="project" value="UniProtKB-UniRule"/>
</dbReference>
<evidence type="ECO:0000256" key="11">
    <source>
        <dbReference type="PIRSR" id="PIRSR037215-2"/>
    </source>
</evidence>
<keyword evidence="4" id="KW-0645">Protease</keyword>
<dbReference type="EC" id="3.4.11.4" evidence="9"/>
<dbReference type="InterPro" id="IPR010161">
    <property type="entry name" value="Peptidase_M20B"/>
</dbReference>
<keyword evidence="7 11" id="KW-0862">Zinc</keyword>
<feature type="binding site" evidence="11">
    <location>
        <position position="85"/>
    </location>
    <ligand>
        <name>Zn(2+)</name>
        <dbReference type="ChEBI" id="CHEBI:29105"/>
        <label>1</label>
    </ligand>
</feature>
<feature type="binding site" evidence="11">
    <location>
        <position position="204"/>
    </location>
    <ligand>
        <name>Zn(2+)</name>
        <dbReference type="ChEBI" id="CHEBI:29105"/>
        <label>1</label>
    </ligand>
</feature>
<dbReference type="PANTHER" id="PTHR42994">
    <property type="entry name" value="PEPTIDASE T"/>
    <property type="match status" value="1"/>
</dbReference>
<evidence type="ECO:0000256" key="9">
    <source>
        <dbReference type="NCBIfam" id="TIGR01882"/>
    </source>
</evidence>
<dbReference type="InterPro" id="IPR011650">
    <property type="entry name" value="Peptidase_M20_dimer"/>
</dbReference>
<evidence type="ECO:0000256" key="8">
    <source>
        <dbReference type="ARBA" id="ARBA00023049"/>
    </source>
</evidence>
<dbReference type="GO" id="GO:0006518">
    <property type="term" value="P:peptide metabolic process"/>
    <property type="evidence" value="ECO:0007669"/>
    <property type="project" value="InterPro"/>
</dbReference>
<dbReference type="Proteomes" id="UP000886883">
    <property type="component" value="Unassembled WGS sequence"/>
</dbReference>
<evidence type="ECO:0000256" key="10">
    <source>
        <dbReference type="PIRSR" id="PIRSR037215-1"/>
    </source>
</evidence>
<dbReference type="AlphaFoldDB" id="A0A9D2SCL6"/>
<gene>
    <name evidence="13" type="primary">pepT</name>
    <name evidence="13" type="ORF">H9763_01830</name>
</gene>
<keyword evidence="8" id="KW-0482">Metalloprotease</keyword>
<dbReference type="SUPFAM" id="SSF53187">
    <property type="entry name" value="Zn-dependent exopeptidases"/>
    <property type="match status" value="1"/>
</dbReference>
<dbReference type="CDD" id="cd03892">
    <property type="entry name" value="M20_peptT"/>
    <property type="match status" value="1"/>
</dbReference>
<comment type="catalytic activity">
    <reaction evidence="1">
        <text>Release of the N-terminal residue from a tripeptide.</text>
        <dbReference type="EC" id="3.4.11.4"/>
    </reaction>
</comment>